<dbReference type="EMBL" id="AUSU01005785">
    <property type="protein sequence ID" value="EPS62959.1"/>
    <property type="molecule type" value="Genomic_DNA"/>
</dbReference>
<feature type="non-terminal residue" evidence="9">
    <location>
        <position position="1"/>
    </location>
</feature>
<dbReference type="PANTHER" id="PTHR32285">
    <property type="entry name" value="PROTEIN TRICHOME BIREFRINGENCE-LIKE 9-RELATED"/>
    <property type="match status" value="1"/>
</dbReference>
<accession>S8C803</accession>
<reference evidence="9 10" key="1">
    <citation type="journal article" date="2013" name="BMC Genomics">
        <title>The miniature genome of a carnivorous plant Genlisea aurea contains a low number of genes and short non-coding sequences.</title>
        <authorList>
            <person name="Leushkin E.V."/>
            <person name="Sutormin R.A."/>
            <person name="Nabieva E.R."/>
            <person name="Penin A.A."/>
            <person name="Kondrashov A.S."/>
            <person name="Logacheva M.D."/>
        </authorList>
    </citation>
    <scope>NUCLEOTIDE SEQUENCE [LARGE SCALE GENOMIC DNA]</scope>
</reference>
<comment type="caution">
    <text evidence="9">The sequence shown here is derived from an EMBL/GenBank/DDBJ whole genome shotgun (WGS) entry which is preliminary data.</text>
</comment>
<keyword evidence="5" id="KW-1133">Transmembrane helix</keyword>
<keyword evidence="10" id="KW-1185">Reference proteome</keyword>
<feature type="non-terminal residue" evidence="9">
    <location>
        <position position="284"/>
    </location>
</feature>
<keyword evidence="6" id="KW-0472">Membrane</keyword>
<dbReference type="InterPro" id="IPR029962">
    <property type="entry name" value="TBL"/>
</dbReference>
<protein>
    <submittedName>
        <fullName evidence="9">Uncharacterized protein</fullName>
    </submittedName>
</protein>
<comment type="subcellular location">
    <subcellularLocation>
        <location evidence="1">Membrane</location>
        <topology evidence="1">Single-pass membrane protein</topology>
    </subcellularLocation>
</comment>
<dbReference type="Proteomes" id="UP000015453">
    <property type="component" value="Unassembled WGS sequence"/>
</dbReference>
<dbReference type="GO" id="GO:0016413">
    <property type="term" value="F:O-acetyltransferase activity"/>
    <property type="evidence" value="ECO:0007669"/>
    <property type="project" value="InterPro"/>
</dbReference>
<proteinExistence type="inferred from homology"/>
<feature type="domain" description="Trichome birefringence-like N-terminal" evidence="8">
    <location>
        <begin position="1"/>
        <end position="53"/>
    </location>
</feature>
<evidence type="ECO:0000256" key="6">
    <source>
        <dbReference type="ARBA" id="ARBA00023136"/>
    </source>
</evidence>
<dbReference type="GO" id="GO:0016020">
    <property type="term" value="C:membrane"/>
    <property type="evidence" value="ECO:0007669"/>
    <property type="project" value="UniProtKB-SubCell"/>
</dbReference>
<evidence type="ECO:0000256" key="5">
    <source>
        <dbReference type="ARBA" id="ARBA00022989"/>
    </source>
</evidence>
<dbReference type="AlphaFoldDB" id="S8C803"/>
<evidence type="ECO:0000256" key="1">
    <source>
        <dbReference type="ARBA" id="ARBA00004167"/>
    </source>
</evidence>
<dbReference type="Pfam" id="PF14416">
    <property type="entry name" value="PMR5N"/>
    <property type="match status" value="1"/>
</dbReference>
<evidence type="ECO:0000313" key="9">
    <source>
        <dbReference type="EMBL" id="EPS62959.1"/>
    </source>
</evidence>
<evidence type="ECO:0000313" key="10">
    <source>
        <dbReference type="Proteomes" id="UP000015453"/>
    </source>
</evidence>
<evidence type="ECO:0000256" key="3">
    <source>
        <dbReference type="ARBA" id="ARBA00022692"/>
    </source>
</evidence>
<comment type="similarity">
    <text evidence="2">Belongs to the PC-esterase family. TBL subfamily.</text>
</comment>
<dbReference type="OrthoDB" id="630188at2759"/>
<evidence type="ECO:0000256" key="4">
    <source>
        <dbReference type="ARBA" id="ARBA00022968"/>
    </source>
</evidence>
<keyword evidence="3" id="KW-0812">Transmembrane</keyword>
<organism evidence="9 10">
    <name type="scientific">Genlisea aurea</name>
    <dbReference type="NCBI Taxonomy" id="192259"/>
    <lineage>
        <taxon>Eukaryota</taxon>
        <taxon>Viridiplantae</taxon>
        <taxon>Streptophyta</taxon>
        <taxon>Embryophyta</taxon>
        <taxon>Tracheophyta</taxon>
        <taxon>Spermatophyta</taxon>
        <taxon>Magnoliopsida</taxon>
        <taxon>eudicotyledons</taxon>
        <taxon>Gunneridae</taxon>
        <taxon>Pentapetalae</taxon>
        <taxon>asterids</taxon>
        <taxon>lamiids</taxon>
        <taxon>Lamiales</taxon>
        <taxon>Lentibulariaceae</taxon>
        <taxon>Genlisea</taxon>
    </lineage>
</organism>
<dbReference type="InterPro" id="IPR026057">
    <property type="entry name" value="TBL_C"/>
</dbReference>
<sequence>CSLFVGKWVRREGERRLYTNYTCKSIPPGKNCFLQGRRDADFLRWKWKPDGCDLPAFSRESFFAALRGKTMAFIGDSVAKNHMDSLLCILSKEESPPLLLENDEGDRFVTWRFPEHDFTLMVIWSPFLVTATETTATGNGSQLHVNFNLHLDEVDPRWSGKLPVIDYAIFSDTHWFLRENYLYERGELIGCTICDRQNVTRLRPREAVRRAFRTSFEKINGCKKNIHVILRTYSPPHFEHGSWNTGGRCNRTTPISRSEVDTGRMNLDIRRVQIEELELAKKAA</sequence>
<feature type="domain" description="Trichome birefringence-like C-terminal" evidence="7">
    <location>
        <begin position="54"/>
        <end position="278"/>
    </location>
</feature>
<evidence type="ECO:0000259" key="8">
    <source>
        <dbReference type="Pfam" id="PF14416"/>
    </source>
</evidence>
<dbReference type="GO" id="GO:0005794">
    <property type="term" value="C:Golgi apparatus"/>
    <property type="evidence" value="ECO:0007669"/>
    <property type="project" value="TreeGrafter"/>
</dbReference>
<evidence type="ECO:0000256" key="2">
    <source>
        <dbReference type="ARBA" id="ARBA00007727"/>
    </source>
</evidence>
<dbReference type="Pfam" id="PF13839">
    <property type="entry name" value="PC-Esterase"/>
    <property type="match status" value="1"/>
</dbReference>
<keyword evidence="4" id="KW-0735">Signal-anchor</keyword>
<gene>
    <name evidence="9" type="ORF">M569_11830</name>
</gene>
<dbReference type="InterPro" id="IPR025846">
    <property type="entry name" value="TBL_N"/>
</dbReference>
<name>S8C803_9LAMI</name>
<evidence type="ECO:0000259" key="7">
    <source>
        <dbReference type="Pfam" id="PF13839"/>
    </source>
</evidence>
<dbReference type="PANTHER" id="PTHR32285:SF28">
    <property type="entry name" value="XYLOGLUCAN O-ACETYLTRANSFERASE 2"/>
    <property type="match status" value="1"/>
</dbReference>